<comment type="caution">
    <text evidence="1">The sequence shown here is derived from an EMBL/GenBank/DDBJ whole genome shotgun (WGS) entry which is preliminary data.</text>
</comment>
<protein>
    <submittedName>
        <fullName evidence="1">Pilus assembly protein PilM</fullName>
    </submittedName>
</protein>
<dbReference type="Gene3D" id="3.30.1490.300">
    <property type="match status" value="1"/>
</dbReference>
<organism evidence="1 2">
    <name type="scientific">Cytobacillus solani</name>
    <dbReference type="NCBI Taxonomy" id="1637975"/>
    <lineage>
        <taxon>Bacteria</taxon>
        <taxon>Bacillati</taxon>
        <taxon>Bacillota</taxon>
        <taxon>Bacilli</taxon>
        <taxon>Bacillales</taxon>
        <taxon>Bacillaceae</taxon>
        <taxon>Cytobacillus</taxon>
    </lineage>
</organism>
<name>A0A0Q3QR95_9BACI</name>
<dbReference type="InterPro" id="IPR005883">
    <property type="entry name" value="PilM"/>
</dbReference>
<dbReference type="Proteomes" id="UP000050996">
    <property type="component" value="Unassembled WGS sequence"/>
</dbReference>
<reference evidence="1 2" key="1">
    <citation type="submission" date="2015-09" db="EMBL/GenBank/DDBJ databases">
        <title>Genome sequencing project for genomic taxonomy and phylogenomics of Bacillus-like bacteria.</title>
        <authorList>
            <person name="Liu B."/>
            <person name="Wang J."/>
            <person name="Zhu Y."/>
            <person name="Liu G."/>
            <person name="Chen Q."/>
            <person name="Chen Z."/>
            <person name="Lan J."/>
            <person name="Che J."/>
            <person name="Ge C."/>
            <person name="Shi H."/>
            <person name="Pan Z."/>
            <person name="Liu X."/>
        </authorList>
    </citation>
    <scope>NUCLEOTIDE SEQUENCE [LARGE SCALE GENOMIC DNA]</scope>
    <source>
        <strain evidence="1 2">FJAT-18043</strain>
    </source>
</reference>
<keyword evidence="2" id="KW-1185">Reference proteome</keyword>
<evidence type="ECO:0000313" key="1">
    <source>
        <dbReference type="EMBL" id="KQL20681.1"/>
    </source>
</evidence>
<accession>A0A0Q3QR95</accession>
<gene>
    <name evidence="1" type="ORF">AN957_20190</name>
</gene>
<dbReference type="PANTHER" id="PTHR32432:SF3">
    <property type="entry name" value="ETHANOLAMINE UTILIZATION PROTEIN EUTJ"/>
    <property type="match status" value="1"/>
</dbReference>
<dbReference type="InterPro" id="IPR050696">
    <property type="entry name" value="FtsA/MreB"/>
</dbReference>
<evidence type="ECO:0000313" key="2">
    <source>
        <dbReference type="Proteomes" id="UP000050996"/>
    </source>
</evidence>
<dbReference type="STRING" id="1637975.AN957_20190"/>
<dbReference type="AlphaFoldDB" id="A0A0Q3QR95"/>
<proteinExistence type="predicted"/>
<dbReference type="Pfam" id="PF11104">
    <property type="entry name" value="PilM_2"/>
    <property type="match status" value="1"/>
</dbReference>
<dbReference type="Gene3D" id="3.30.420.40">
    <property type="match status" value="2"/>
</dbReference>
<sequence length="334" mass="39077">MRGFTMSPNFFSPKKRVINIIINDHSIRFLELKQANPPIPSKWGERYLPAGIINNGKINDYETLSTILEECINDWKLRNRQVRFLIPESFVIIRKVTIPADVKDDEIKGHLYLELGTSIHLPFDEPVFDAVVLSEDKEKKEILIFAAQEESVKEYSNLLSDNKLKPIEAEISPLSIYRLFYHLNQAKKNEDLLVVQFDLNNVNISIFENQFPIFMHHMPIEFNDSKWEKQLNRSGTYEMTYNGEPDDLVYQFDDIYKEISRLMDFYRYSLHKGQKQVSRILLNGDYPLLAKIKMDLENRFEVPLETFAYDELVPLEQKLPPTHYLALGLALKGV</sequence>
<dbReference type="PATRIC" id="fig|1637975.4.peg.4013"/>
<dbReference type="EMBL" id="LJIX01000006">
    <property type="protein sequence ID" value="KQL20681.1"/>
    <property type="molecule type" value="Genomic_DNA"/>
</dbReference>
<dbReference type="PANTHER" id="PTHR32432">
    <property type="entry name" value="CELL DIVISION PROTEIN FTSA-RELATED"/>
    <property type="match status" value="1"/>
</dbReference>